<dbReference type="InterPro" id="IPR025662">
    <property type="entry name" value="Sigma_54_int_dom_ATP-bd_1"/>
</dbReference>
<dbReference type="FunFam" id="3.40.50.300:FF:000006">
    <property type="entry name" value="DNA-binding transcriptional regulator NtrC"/>
    <property type="match status" value="1"/>
</dbReference>
<keyword evidence="5" id="KW-0804">Transcription</keyword>
<dbReference type="InterPro" id="IPR035965">
    <property type="entry name" value="PAS-like_dom_sf"/>
</dbReference>
<feature type="domain" description="Sigma-54 factor interaction" evidence="8">
    <location>
        <begin position="223"/>
        <end position="453"/>
    </location>
</feature>
<reference evidence="11 12" key="1">
    <citation type="journal article" date="2018" name="Int. J. Syst. Evol. Microbiol.">
        <title>Planococcus salinus sp. nov., a moderately halophilic bacterium isolated from a saline-alkali soil.</title>
        <authorList>
            <person name="Gan L."/>
        </authorList>
    </citation>
    <scope>NUCLEOTIDE SEQUENCE [LARGE SCALE GENOMIC DNA]</scope>
    <source>
        <strain evidence="11 12">LCB217</strain>
    </source>
</reference>
<dbReference type="PROSITE" id="PS50045">
    <property type="entry name" value="SIGMA54_INTERACT_4"/>
    <property type="match status" value="1"/>
</dbReference>
<sequence length="540" mass="61564">MNKAMIAEIGSNAMNLPPQNAFDAWHEERDGKLVQASFNNRPYIFLREKMADNCISYVGIQSSELKNKLSELQKLQQLNRHLDAVIENSYDGIYITDKNGITLRTNSAIERITGIPKQYYLNKNVNDLMKRGILEDSVTHRVLEKKRSVSVVQPNHSGKETLLTGNPVFNDQGEVESVVTNIRDLSDLNSLQNALSKANELNKSYQREIEKLKRAESFVDGRTVVESEQMRIIYDTAKRIVNVSATVLILGETGVGKDVLAKYIYNKSERQRSGKFIKVNCGAIPANLLESELFGYAGGAFSGASKNGKPGMFELANKGVLFLDEIGEMPLELQVKLLRVIQEREIQRVGGTTSKKIDVRLIAATNRNLKEMVQEGQFREDLYYRLNVVPIVIPPLRDRKEEIPMLIKMFLKDINEKYEMKKMLDPELSTFFYRYEWPGNIRELANLLEQLVLLNSENLLKIEHLPAEYKKEIIYPTADIHENLNLKKAVELAEENVLRQACEKYSTTYEIAKALETSQPTVVRKLKKYNLLAKGEVKNL</sequence>
<dbReference type="GO" id="GO:0003677">
    <property type="term" value="F:DNA binding"/>
    <property type="evidence" value="ECO:0007669"/>
    <property type="project" value="UniProtKB-KW"/>
</dbReference>
<evidence type="ECO:0000313" key="11">
    <source>
        <dbReference type="EMBL" id="RNF40336.1"/>
    </source>
</evidence>
<dbReference type="CDD" id="cd00009">
    <property type="entry name" value="AAA"/>
    <property type="match status" value="1"/>
</dbReference>
<evidence type="ECO:0000256" key="3">
    <source>
        <dbReference type="ARBA" id="ARBA00022840"/>
    </source>
</evidence>
<accession>A0A3M8P9G0</accession>
<comment type="caution">
    <text evidence="11">The sequence shown here is derived from an EMBL/GenBank/DDBJ whole genome shotgun (WGS) entry which is preliminary data.</text>
</comment>
<evidence type="ECO:0000256" key="5">
    <source>
        <dbReference type="ARBA" id="ARBA00023163"/>
    </source>
</evidence>
<keyword evidence="2" id="KW-0058">Aromatic hydrocarbons catabolism</keyword>
<dbReference type="InterPro" id="IPR013767">
    <property type="entry name" value="PAS_fold"/>
</dbReference>
<evidence type="ECO:0000256" key="6">
    <source>
        <dbReference type="ARBA" id="ARBA00029500"/>
    </source>
</evidence>
<dbReference type="Gene3D" id="3.30.450.20">
    <property type="entry name" value="PAS domain"/>
    <property type="match status" value="1"/>
</dbReference>
<gene>
    <name evidence="11" type="ORF">EEX84_06185</name>
</gene>
<dbReference type="PROSITE" id="PS50113">
    <property type="entry name" value="PAC"/>
    <property type="match status" value="1"/>
</dbReference>
<keyword evidence="4" id="KW-0805">Transcription regulation</keyword>
<dbReference type="InterPro" id="IPR009057">
    <property type="entry name" value="Homeodomain-like_sf"/>
</dbReference>
<dbReference type="SUPFAM" id="SSF55785">
    <property type="entry name" value="PYP-like sensor domain (PAS domain)"/>
    <property type="match status" value="1"/>
</dbReference>
<keyword evidence="3" id="KW-0067">ATP-binding</keyword>
<evidence type="ECO:0000259" key="9">
    <source>
        <dbReference type="PROSITE" id="PS50112"/>
    </source>
</evidence>
<evidence type="ECO:0000313" key="12">
    <source>
        <dbReference type="Proteomes" id="UP000275473"/>
    </source>
</evidence>
<feature type="domain" description="PAS" evidence="9">
    <location>
        <begin position="78"/>
        <end position="129"/>
    </location>
</feature>
<dbReference type="Pfam" id="PF18024">
    <property type="entry name" value="HTH_50"/>
    <property type="match status" value="1"/>
</dbReference>
<dbReference type="Gene3D" id="1.10.8.60">
    <property type="match status" value="1"/>
</dbReference>
<dbReference type="PANTHER" id="PTHR32071:SF57">
    <property type="entry name" value="C4-DICARBOXYLATE TRANSPORT TRANSCRIPTIONAL REGULATORY PROTEIN DCTD"/>
    <property type="match status" value="1"/>
</dbReference>
<dbReference type="InterPro" id="IPR030828">
    <property type="entry name" value="HTH_TyrR"/>
</dbReference>
<evidence type="ECO:0000259" key="8">
    <source>
        <dbReference type="PROSITE" id="PS50045"/>
    </source>
</evidence>
<dbReference type="PROSITE" id="PS00675">
    <property type="entry name" value="SIGMA54_INTERACT_1"/>
    <property type="match status" value="1"/>
</dbReference>
<dbReference type="SMART" id="SM00382">
    <property type="entry name" value="AAA"/>
    <property type="match status" value="1"/>
</dbReference>
<dbReference type="EMBL" id="RIAX01000003">
    <property type="protein sequence ID" value="RNF40336.1"/>
    <property type="molecule type" value="Genomic_DNA"/>
</dbReference>
<dbReference type="InterPro" id="IPR000014">
    <property type="entry name" value="PAS"/>
</dbReference>
<evidence type="ECO:0000259" key="10">
    <source>
        <dbReference type="PROSITE" id="PS50113"/>
    </source>
</evidence>
<dbReference type="SMART" id="SM00091">
    <property type="entry name" value="PAS"/>
    <property type="match status" value="1"/>
</dbReference>
<dbReference type="GO" id="GO:0005524">
    <property type="term" value="F:ATP binding"/>
    <property type="evidence" value="ECO:0007669"/>
    <property type="project" value="UniProtKB-KW"/>
</dbReference>
<dbReference type="PANTHER" id="PTHR32071">
    <property type="entry name" value="TRANSCRIPTIONAL REGULATORY PROTEIN"/>
    <property type="match status" value="1"/>
</dbReference>
<dbReference type="Gene3D" id="3.40.50.300">
    <property type="entry name" value="P-loop containing nucleotide triphosphate hydrolases"/>
    <property type="match status" value="1"/>
</dbReference>
<feature type="domain" description="PAC" evidence="10">
    <location>
        <begin position="145"/>
        <end position="197"/>
    </location>
</feature>
<evidence type="ECO:0000256" key="2">
    <source>
        <dbReference type="ARBA" id="ARBA00022797"/>
    </source>
</evidence>
<dbReference type="InterPro" id="IPR027417">
    <property type="entry name" value="P-loop_NTPase"/>
</dbReference>
<dbReference type="PROSITE" id="PS50112">
    <property type="entry name" value="PAS"/>
    <property type="match status" value="1"/>
</dbReference>
<dbReference type="SUPFAM" id="SSF46689">
    <property type="entry name" value="Homeodomain-like"/>
    <property type="match status" value="1"/>
</dbReference>
<keyword evidence="1" id="KW-0547">Nucleotide-binding</keyword>
<organism evidence="11 12">
    <name type="scientific">Planococcus salinus</name>
    <dbReference type="NCBI Taxonomy" id="1848460"/>
    <lineage>
        <taxon>Bacteria</taxon>
        <taxon>Bacillati</taxon>
        <taxon>Bacillota</taxon>
        <taxon>Bacilli</taxon>
        <taxon>Bacillales</taxon>
        <taxon>Caryophanaceae</taxon>
        <taxon>Planococcus</taxon>
    </lineage>
</organism>
<dbReference type="Gene3D" id="1.10.10.60">
    <property type="entry name" value="Homeodomain-like"/>
    <property type="match status" value="1"/>
</dbReference>
<protein>
    <recommendedName>
        <fullName evidence="6">HTH-type transcriptional regulatory protein TyrR</fullName>
    </recommendedName>
</protein>
<evidence type="ECO:0000256" key="1">
    <source>
        <dbReference type="ARBA" id="ARBA00022741"/>
    </source>
</evidence>
<dbReference type="InterPro" id="IPR058031">
    <property type="entry name" value="AAA_lid_NorR"/>
</dbReference>
<dbReference type="AlphaFoldDB" id="A0A3M8P9G0"/>
<dbReference type="SUPFAM" id="SSF52540">
    <property type="entry name" value="P-loop containing nucleoside triphosphate hydrolases"/>
    <property type="match status" value="1"/>
</dbReference>
<dbReference type="Pfam" id="PF00158">
    <property type="entry name" value="Sigma54_activat"/>
    <property type="match status" value="1"/>
</dbReference>
<keyword evidence="12" id="KW-1185">Reference proteome</keyword>
<name>A0A3M8P9G0_9BACL</name>
<dbReference type="CDD" id="cd00130">
    <property type="entry name" value="PAS"/>
    <property type="match status" value="1"/>
</dbReference>
<proteinExistence type="predicted"/>
<dbReference type="OrthoDB" id="9771372at2"/>
<keyword evidence="7" id="KW-0175">Coiled coil</keyword>
<dbReference type="InterPro" id="IPR025944">
    <property type="entry name" value="Sigma_54_int_dom_CS"/>
</dbReference>
<dbReference type="InterPro" id="IPR003593">
    <property type="entry name" value="AAA+_ATPase"/>
</dbReference>
<dbReference type="InterPro" id="IPR000700">
    <property type="entry name" value="PAS-assoc_C"/>
</dbReference>
<evidence type="ECO:0000256" key="4">
    <source>
        <dbReference type="ARBA" id="ARBA00023015"/>
    </source>
</evidence>
<feature type="coiled-coil region" evidence="7">
    <location>
        <begin position="188"/>
        <end position="215"/>
    </location>
</feature>
<dbReference type="Pfam" id="PF00989">
    <property type="entry name" value="PAS"/>
    <property type="match status" value="1"/>
</dbReference>
<evidence type="ECO:0000256" key="7">
    <source>
        <dbReference type="SAM" id="Coils"/>
    </source>
</evidence>
<dbReference type="Proteomes" id="UP000275473">
    <property type="component" value="Unassembled WGS sequence"/>
</dbReference>
<dbReference type="Pfam" id="PF25601">
    <property type="entry name" value="AAA_lid_14"/>
    <property type="match status" value="1"/>
</dbReference>
<dbReference type="NCBIfam" id="TIGR00229">
    <property type="entry name" value="sensory_box"/>
    <property type="match status" value="1"/>
</dbReference>
<dbReference type="PROSITE" id="PS00688">
    <property type="entry name" value="SIGMA54_INTERACT_3"/>
    <property type="match status" value="1"/>
</dbReference>
<dbReference type="GO" id="GO:0006355">
    <property type="term" value="P:regulation of DNA-templated transcription"/>
    <property type="evidence" value="ECO:0007669"/>
    <property type="project" value="InterPro"/>
</dbReference>
<dbReference type="InterPro" id="IPR002078">
    <property type="entry name" value="Sigma_54_int"/>
</dbReference>